<dbReference type="OrthoDB" id="244144at2759"/>
<evidence type="ECO:0000256" key="1">
    <source>
        <dbReference type="SAM" id="MobiDB-lite"/>
    </source>
</evidence>
<dbReference type="AlphaFoldDB" id="A0A0N0P273"/>
<feature type="region of interest" description="Disordered" evidence="1">
    <location>
        <begin position="1"/>
        <end position="63"/>
    </location>
</feature>
<feature type="compositionally biased region" description="Pro residues" evidence="1">
    <location>
        <begin position="46"/>
        <end position="56"/>
    </location>
</feature>
<gene>
    <name evidence="2" type="ORF">ABL78_8374</name>
</gene>
<feature type="compositionally biased region" description="Pro residues" evidence="1">
    <location>
        <begin position="22"/>
        <end position="32"/>
    </location>
</feature>
<dbReference type="Proteomes" id="UP000038009">
    <property type="component" value="Unassembled WGS sequence"/>
</dbReference>
<reference evidence="2 3" key="1">
    <citation type="journal article" date="2015" name="PLoS Pathog.">
        <title>Leptomonas seymouri: Adaptations to the Dixenous Life Cycle Analyzed by Genome Sequencing, Transcriptome Profiling and Co-infection with Leishmania donovani.</title>
        <authorList>
            <person name="Kraeva N."/>
            <person name="Butenko A."/>
            <person name="Hlavacova J."/>
            <person name="Kostygov A."/>
            <person name="Myskova J."/>
            <person name="Grybchuk D."/>
            <person name="Lestinova T."/>
            <person name="Votypka J."/>
            <person name="Volf P."/>
            <person name="Opperdoes F."/>
            <person name="Flegontov P."/>
            <person name="Lukes J."/>
            <person name="Yurchenko V."/>
        </authorList>
    </citation>
    <scope>NUCLEOTIDE SEQUENCE [LARGE SCALE GENOMIC DNA]</scope>
    <source>
        <strain evidence="2 3">ATCC 30220</strain>
    </source>
</reference>
<name>A0A0N0P273_LEPSE</name>
<proteinExistence type="predicted"/>
<keyword evidence="3" id="KW-1185">Reference proteome</keyword>
<comment type="caution">
    <text evidence="2">The sequence shown here is derived from an EMBL/GenBank/DDBJ whole genome shotgun (WGS) entry which is preliminary data.</text>
</comment>
<organism evidence="2 3">
    <name type="scientific">Leptomonas seymouri</name>
    <dbReference type="NCBI Taxonomy" id="5684"/>
    <lineage>
        <taxon>Eukaryota</taxon>
        <taxon>Discoba</taxon>
        <taxon>Euglenozoa</taxon>
        <taxon>Kinetoplastea</taxon>
        <taxon>Metakinetoplastina</taxon>
        <taxon>Trypanosomatida</taxon>
        <taxon>Trypanosomatidae</taxon>
        <taxon>Leishmaniinae</taxon>
        <taxon>Leptomonas</taxon>
    </lineage>
</organism>
<accession>A0A0N0P273</accession>
<dbReference type="EMBL" id="LJSK01000678">
    <property type="protein sequence ID" value="KPI82616.1"/>
    <property type="molecule type" value="Genomic_DNA"/>
</dbReference>
<feature type="compositionally biased region" description="Low complexity" evidence="1">
    <location>
        <begin position="1"/>
        <end position="21"/>
    </location>
</feature>
<evidence type="ECO:0000313" key="2">
    <source>
        <dbReference type="EMBL" id="KPI82616.1"/>
    </source>
</evidence>
<dbReference type="VEuPathDB" id="TriTrypDB:Lsey_0679_0010"/>
<protein>
    <submittedName>
        <fullName evidence="2">Uncharacterized protein</fullName>
    </submittedName>
</protein>
<evidence type="ECO:0000313" key="3">
    <source>
        <dbReference type="Proteomes" id="UP000038009"/>
    </source>
</evidence>
<sequence>MRSANNNSGGGNSTRAASGATLPPPPPPPLPPQQQCNAFSFVPNVYTPPPPPPPPGAMAYPLSNSPTGGNGPYMMFASSGGATGFVPATLVPPPPSHLGNSNGVYLLVPAHSGLNPNGGGTPTSPVSPLGQSFGSVSNGPIEWSFYGDLETSAWMPPSPSQRM</sequence>